<dbReference type="OrthoDB" id="372050at2157"/>
<evidence type="ECO:0000256" key="1">
    <source>
        <dbReference type="ARBA" id="ARBA00012935"/>
    </source>
</evidence>
<dbReference type="Pfam" id="PF03720">
    <property type="entry name" value="UDPG_MGDP_dh_C"/>
    <property type="match status" value="1"/>
</dbReference>
<name>A0A498L1J6_9EURY</name>
<protein>
    <recommendedName>
        <fullName evidence="2">UDP-N-acetyl-D-mannosamine dehydrogenase</fullName>
        <ecNumber evidence="1">1.1.1.336</ecNumber>
    </recommendedName>
    <alternativeName>
        <fullName evidence="5">UDP-ManNAc 6-dehydrogenase</fullName>
    </alternativeName>
</protein>
<evidence type="ECO:0000256" key="5">
    <source>
        <dbReference type="ARBA" id="ARBA00030172"/>
    </source>
</evidence>
<dbReference type="InterPro" id="IPR014027">
    <property type="entry name" value="UDP-Glc/GDP-Man_DH_C"/>
</dbReference>
<organism evidence="9 10">
    <name type="scientific">Halorientalis pallida</name>
    <dbReference type="NCBI Taxonomy" id="2479928"/>
    <lineage>
        <taxon>Archaea</taxon>
        <taxon>Methanobacteriati</taxon>
        <taxon>Methanobacteriota</taxon>
        <taxon>Stenosarchaea group</taxon>
        <taxon>Halobacteria</taxon>
        <taxon>Halobacteriales</taxon>
        <taxon>Haloarculaceae</taxon>
        <taxon>Halorientalis</taxon>
    </lineage>
</organism>
<dbReference type="InterPro" id="IPR036220">
    <property type="entry name" value="UDP-Glc/GDP-Man_DH_C_sf"/>
</dbReference>
<dbReference type="InterPro" id="IPR028359">
    <property type="entry name" value="UDP_ManNAc/GlcNAc_DH"/>
</dbReference>
<dbReference type="InterPro" id="IPR001732">
    <property type="entry name" value="UDP-Glc/GDP-Man_DH_N"/>
</dbReference>
<dbReference type="PANTHER" id="PTHR43491">
    <property type="entry name" value="UDP-N-ACETYL-D-MANNOSAMINE DEHYDROGENASE"/>
    <property type="match status" value="1"/>
</dbReference>
<evidence type="ECO:0000256" key="2">
    <source>
        <dbReference type="ARBA" id="ARBA00016796"/>
    </source>
</evidence>
<dbReference type="Pfam" id="PF00984">
    <property type="entry name" value="UDPG_MGDP_dh"/>
    <property type="match status" value="1"/>
</dbReference>
<proteinExistence type="inferred from homology"/>
<dbReference type="PANTHER" id="PTHR43491:SF5">
    <property type="entry name" value="UDP-N-ACETYL-D-MANNOSAMINE DEHYDROGENASE"/>
    <property type="match status" value="1"/>
</dbReference>
<gene>
    <name evidence="9" type="ORF">EAF64_16790</name>
</gene>
<evidence type="ECO:0000256" key="6">
    <source>
        <dbReference type="ARBA" id="ARBA00049130"/>
    </source>
</evidence>
<dbReference type="RefSeq" id="WP_129070134.1">
    <property type="nucleotide sequence ID" value="NZ_RDFA01000006.1"/>
</dbReference>
<dbReference type="SUPFAM" id="SSF51735">
    <property type="entry name" value="NAD(P)-binding Rossmann-fold domains"/>
    <property type="match status" value="1"/>
</dbReference>
<accession>A0A498L1J6</accession>
<dbReference type="EMBL" id="RDFA01000006">
    <property type="protein sequence ID" value="RXK47431.1"/>
    <property type="molecule type" value="Genomic_DNA"/>
</dbReference>
<dbReference type="NCBIfam" id="TIGR03026">
    <property type="entry name" value="NDP-sugDHase"/>
    <property type="match status" value="1"/>
</dbReference>
<evidence type="ECO:0000313" key="9">
    <source>
        <dbReference type="EMBL" id="RXK47431.1"/>
    </source>
</evidence>
<comment type="similarity">
    <text evidence="7">Belongs to the UDP-glucose/GDP-mannose dehydrogenase family.</text>
</comment>
<dbReference type="Proteomes" id="UP000289691">
    <property type="component" value="Unassembled WGS sequence"/>
</dbReference>
<dbReference type="GO" id="GO:0000271">
    <property type="term" value="P:polysaccharide biosynthetic process"/>
    <property type="evidence" value="ECO:0007669"/>
    <property type="project" value="InterPro"/>
</dbReference>
<comment type="catalytic activity">
    <reaction evidence="6">
        <text>UDP-N-acetyl-alpha-D-mannosamine + 2 NAD(+) + H2O = UDP-N-acetyl-alpha-D-mannosaminouronate + 2 NADH + 3 H(+)</text>
        <dbReference type="Rhea" id="RHEA:25780"/>
        <dbReference type="ChEBI" id="CHEBI:15377"/>
        <dbReference type="ChEBI" id="CHEBI:15378"/>
        <dbReference type="ChEBI" id="CHEBI:57540"/>
        <dbReference type="ChEBI" id="CHEBI:57945"/>
        <dbReference type="ChEBI" id="CHEBI:68623"/>
        <dbReference type="ChEBI" id="CHEBI:70731"/>
        <dbReference type="EC" id="1.1.1.336"/>
    </reaction>
</comment>
<dbReference type="PIRSF" id="PIRSF000124">
    <property type="entry name" value="UDPglc_GDPman_dh"/>
    <property type="match status" value="1"/>
</dbReference>
<dbReference type="GO" id="GO:0051287">
    <property type="term" value="F:NAD binding"/>
    <property type="evidence" value="ECO:0007669"/>
    <property type="project" value="InterPro"/>
</dbReference>
<comment type="caution">
    <text evidence="9">The sequence shown here is derived from an EMBL/GenBank/DDBJ whole genome shotgun (WGS) entry which is preliminary data.</text>
</comment>
<keyword evidence="10" id="KW-1185">Reference proteome</keyword>
<evidence type="ECO:0000313" key="10">
    <source>
        <dbReference type="Proteomes" id="UP000289691"/>
    </source>
</evidence>
<dbReference type="GO" id="GO:0089714">
    <property type="term" value="F:UDP-N-acetyl-D-mannosamine dehydrogenase activity"/>
    <property type="evidence" value="ECO:0007669"/>
    <property type="project" value="UniProtKB-EC"/>
</dbReference>
<dbReference type="SUPFAM" id="SSF48179">
    <property type="entry name" value="6-phosphogluconate dehydrogenase C-terminal domain-like"/>
    <property type="match status" value="1"/>
</dbReference>
<dbReference type="PIRSF" id="PIRSF500136">
    <property type="entry name" value="UDP_ManNAc_DH"/>
    <property type="match status" value="1"/>
</dbReference>
<reference evidence="9 10" key="1">
    <citation type="submission" date="2019-01" db="EMBL/GenBank/DDBJ databases">
        <title>Halorientalis sp. F13-25 a new haloarchaeum isolated from hypersaline water.</title>
        <authorList>
            <person name="Ana D.-V."/>
            <person name="Cristina S.-P."/>
            <person name="Antonio V."/>
        </authorList>
    </citation>
    <scope>NUCLEOTIDE SEQUENCE [LARGE SCALE GENOMIC DNA]</scope>
    <source>
        <strain evidence="9 10">F13-25</strain>
    </source>
</reference>
<dbReference type="Pfam" id="PF03721">
    <property type="entry name" value="UDPG_MGDP_dh_N"/>
    <property type="match status" value="1"/>
</dbReference>
<evidence type="ECO:0000256" key="3">
    <source>
        <dbReference type="ARBA" id="ARBA00023002"/>
    </source>
</evidence>
<dbReference type="InterPro" id="IPR036291">
    <property type="entry name" value="NAD(P)-bd_dom_sf"/>
</dbReference>
<dbReference type="SUPFAM" id="SSF52413">
    <property type="entry name" value="UDP-glucose/GDP-mannose dehydrogenase C-terminal domain"/>
    <property type="match status" value="1"/>
</dbReference>
<dbReference type="EC" id="1.1.1.336" evidence="1"/>
<dbReference type="GO" id="GO:0016628">
    <property type="term" value="F:oxidoreductase activity, acting on the CH-CH group of donors, NAD or NADP as acceptor"/>
    <property type="evidence" value="ECO:0007669"/>
    <property type="project" value="InterPro"/>
</dbReference>
<evidence type="ECO:0000259" key="8">
    <source>
        <dbReference type="SMART" id="SM00984"/>
    </source>
</evidence>
<dbReference type="Gene3D" id="3.40.50.720">
    <property type="entry name" value="NAD(P)-binding Rossmann-like Domain"/>
    <property type="match status" value="2"/>
</dbReference>
<sequence>MELATAGLADADDLSSITVTVFGLGKMGLPLAAVLADHGARVVGVDIDEETVTAVDDGHAPVSEPGLQALLDEYAETRLTATTDGQAAVADADVHIVLVPTLVDDASDPDLGPVLAAAKTIRGGVSAGDLVILESTVPPGTTAGPFAEAAEPDGLTAGEDFGVAHCPERTSSGRVIRDLTESYPKIVGGVSDAGTTAAASFYRQFNDPGVIEMPNATAAEAVKVFEGVYRDVNIALANELAKACEDWGLDAATVFEAANSQPFCDIHDPGVGVGGHCIPVYPHFVMNRAEETPLLATARAVNDGMPGHTADITASLVRGAGVDLADASVLVLGLTYRPGVDETRFAPAFDLVEALRDLDVTVAAHDPLLSAAEIESAGASPVTDPTDGTWDAVVLATGHEAYESLDLDALAGAMRTPILVDGRDFFDPADVTAFTYACIGDGTSEV</sequence>
<feature type="domain" description="UDP-glucose/GDP-mannose dehydrogenase C-terminal" evidence="8">
    <location>
        <begin position="330"/>
        <end position="428"/>
    </location>
</feature>
<dbReference type="AlphaFoldDB" id="A0A498L1J6"/>
<keyword evidence="3" id="KW-0560">Oxidoreductase</keyword>
<keyword evidence="4" id="KW-0520">NAD</keyword>
<dbReference type="InterPro" id="IPR014026">
    <property type="entry name" value="UDP-Glc/GDP-Man_DH_dimer"/>
</dbReference>
<dbReference type="SMART" id="SM00984">
    <property type="entry name" value="UDPG_MGDP_dh_C"/>
    <property type="match status" value="1"/>
</dbReference>
<dbReference type="InterPro" id="IPR017476">
    <property type="entry name" value="UDP-Glc/GDP-Man"/>
</dbReference>
<evidence type="ECO:0000256" key="7">
    <source>
        <dbReference type="PIRNR" id="PIRNR000124"/>
    </source>
</evidence>
<dbReference type="InterPro" id="IPR008927">
    <property type="entry name" value="6-PGluconate_DH-like_C_sf"/>
</dbReference>
<evidence type="ECO:0000256" key="4">
    <source>
        <dbReference type="ARBA" id="ARBA00023027"/>
    </source>
</evidence>